<protein>
    <submittedName>
        <fullName evidence="1">Uncharacterized protein</fullName>
    </submittedName>
</protein>
<evidence type="ECO:0000313" key="1">
    <source>
        <dbReference type="EMBL" id="GBP08174.1"/>
    </source>
</evidence>
<dbReference type="EMBL" id="BGZK01000029">
    <property type="protein sequence ID" value="GBP08174.1"/>
    <property type="molecule type" value="Genomic_DNA"/>
</dbReference>
<dbReference type="Proteomes" id="UP000299102">
    <property type="component" value="Unassembled WGS sequence"/>
</dbReference>
<comment type="caution">
    <text evidence="1">The sequence shown here is derived from an EMBL/GenBank/DDBJ whole genome shotgun (WGS) entry which is preliminary data.</text>
</comment>
<name>A0A4C1T206_EUMVA</name>
<evidence type="ECO:0000313" key="2">
    <source>
        <dbReference type="Proteomes" id="UP000299102"/>
    </source>
</evidence>
<organism evidence="1 2">
    <name type="scientific">Eumeta variegata</name>
    <name type="common">Bagworm moth</name>
    <name type="synonym">Eumeta japonica</name>
    <dbReference type="NCBI Taxonomy" id="151549"/>
    <lineage>
        <taxon>Eukaryota</taxon>
        <taxon>Metazoa</taxon>
        <taxon>Ecdysozoa</taxon>
        <taxon>Arthropoda</taxon>
        <taxon>Hexapoda</taxon>
        <taxon>Insecta</taxon>
        <taxon>Pterygota</taxon>
        <taxon>Neoptera</taxon>
        <taxon>Endopterygota</taxon>
        <taxon>Lepidoptera</taxon>
        <taxon>Glossata</taxon>
        <taxon>Ditrysia</taxon>
        <taxon>Tineoidea</taxon>
        <taxon>Psychidae</taxon>
        <taxon>Oiketicinae</taxon>
        <taxon>Eumeta</taxon>
    </lineage>
</organism>
<dbReference type="AlphaFoldDB" id="A0A4C1T206"/>
<accession>A0A4C1T206</accession>
<keyword evidence="2" id="KW-1185">Reference proteome</keyword>
<sequence length="111" mass="12822">MRNFKEISLLTASRPFDRHILAYHCNTIHGTRTGKGRNTPRHTDSIKQRKGQLILYRVESSRNALLANVHVAELFVGFHLPATGRVFVHASRENVTSCFRWLNELEYLTMT</sequence>
<reference evidence="1 2" key="1">
    <citation type="journal article" date="2019" name="Commun. Biol.">
        <title>The bagworm genome reveals a unique fibroin gene that provides high tensile strength.</title>
        <authorList>
            <person name="Kono N."/>
            <person name="Nakamura H."/>
            <person name="Ohtoshi R."/>
            <person name="Tomita M."/>
            <person name="Numata K."/>
            <person name="Arakawa K."/>
        </authorList>
    </citation>
    <scope>NUCLEOTIDE SEQUENCE [LARGE SCALE GENOMIC DNA]</scope>
</reference>
<proteinExistence type="predicted"/>
<gene>
    <name evidence="1" type="ORF">EVAR_2956_1</name>
</gene>